<accession>A0A1G2IFD8</accession>
<dbReference type="Pfam" id="PF13508">
    <property type="entry name" value="Acetyltransf_7"/>
    <property type="match status" value="1"/>
</dbReference>
<protein>
    <recommendedName>
        <fullName evidence="3">N-acetyltransferase domain-containing protein</fullName>
    </recommendedName>
</protein>
<evidence type="ECO:0000256" key="1">
    <source>
        <dbReference type="ARBA" id="ARBA00022679"/>
    </source>
</evidence>
<name>A0A1G2IFD8_9BACT</name>
<evidence type="ECO:0000256" key="2">
    <source>
        <dbReference type="ARBA" id="ARBA00023315"/>
    </source>
</evidence>
<sequence>MQQFIVREYQSEDLENVVSMDGRPSKRRKDQLKKVECLEAFYAFIAEQSRKIVGFIIMEDLGDNVSHYMLQINVAKKRSGIGKQLVGKVFTEIGGGGHVSLCVNTDNEEAIKFYESLGFKKSGFTDGYRKNQNKYWYQIDL</sequence>
<dbReference type="PROSITE" id="PS51186">
    <property type="entry name" value="GNAT"/>
    <property type="match status" value="1"/>
</dbReference>
<evidence type="ECO:0000313" key="5">
    <source>
        <dbReference type="Proteomes" id="UP000176774"/>
    </source>
</evidence>
<dbReference type="GO" id="GO:0016747">
    <property type="term" value="F:acyltransferase activity, transferring groups other than amino-acyl groups"/>
    <property type="evidence" value="ECO:0007669"/>
    <property type="project" value="InterPro"/>
</dbReference>
<dbReference type="STRING" id="1802214.A2908_04180"/>
<dbReference type="AlphaFoldDB" id="A0A1G2IFD8"/>
<dbReference type="EMBL" id="MHPA01000012">
    <property type="protein sequence ID" value="OGZ73443.1"/>
    <property type="molecule type" value="Genomic_DNA"/>
</dbReference>
<dbReference type="Gene3D" id="3.40.630.30">
    <property type="match status" value="1"/>
</dbReference>
<organism evidence="4 5">
    <name type="scientific">Candidatus Staskawiczbacteria bacterium RIFCSPLOWO2_01_FULL_38_12b</name>
    <dbReference type="NCBI Taxonomy" id="1802214"/>
    <lineage>
        <taxon>Bacteria</taxon>
        <taxon>Candidatus Staskawicziibacteriota</taxon>
    </lineage>
</organism>
<dbReference type="Proteomes" id="UP000176774">
    <property type="component" value="Unassembled WGS sequence"/>
</dbReference>
<evidence type="ECO:0000313" key="4">
    <source>
        <dbReference type="EMBL" id="OGZ73443.1"/>
    </source>
</evidence>
<comment type="caution">
    <text evidence="4">The sequence shown here is derived from an EMBL/GenBank/DDBJ whole genome shotgun (WGS) entry which is preliminary data.</text>
</comment>
<dbReference type="InterPro" id="IPR000182">
    <property type="entry name" value="GNAT_dom"/>
</dbReference>
<evidence type="ECO:0000259" key="3">
    <source>
        <dbReference type="PROSITE" id="PS51186"/>
    </source>
</evidence>
<keyword evidence="2" id="KW-0012">Acyltransferase</keyword>
<dbReference type="SUPFAM" id="SSF55729">
    <property type="entry name" value="Acyl-CoA N-acyltransferases (Nat)"/>
    <property type="match status" value="1"/>
</dbReference>
<dbReference type="PANTHER" id="PTHR43800">
    <property type="entry name" value="PEPTIDYL-LYSINE N-ACETYLTRANSFERASE YJAB"/>
    <property type="match status" value="1"/>
</dbReference>
<dbReference type="InterPro" id="IPR016181">
    <property type="entry name" value="Acyl_CoA_acyltransferase"/>
</dbReference>
<gene>
    <name evidence="4" type="ORF">A2908_04180</name>
</gene>
<proteinExistence type="predicted"/>
<keyword evidence="1" id="KW-0808">Transferase</keyword>
<feature type="domain" description="N-acetyltransferase" evidence="3">
    <location>
        <begin position="4"/>
        <end position="141"/>
    </location>
</feature>
<reference evidence="4 5" key="1">
    <citation type="journal article" date="2016" name="Nat. Commun.">
        <title>Thousands of microbial genomes shed light on interconnected biogeochemical processes in an aquifer system.</title>
        <authorList>
            <person name="Anantharaman K."/>
            <person name="Brown C.T."/>
            <person name="Hug L.A."/>
            <person name="Sharon I."/>
            <person name="Castelle C.J."/>
            <person name="Probst A.J."/>
            <person name="Thomas B.C."/>
            <person name="Singh A."/>
            <person name="Wilkins M.J."/>
            <person name="Karaoz U."/>
            <person name="Brodie E.L."/>
            <person name="Williams K.H."/>
            <person name="Hubbard S.S."/>
            <person name="Banfield J.F."/>
        </authorList>
    </citation>
    <scope>NUCLEOTIDE SEQUENCE [LARGE SCALE GENOMIC DNA]</scope>
</reference>
<dbReference type="PANTHER" id="PTHR43800:SF1">
    <property type="entry name" value="PEPTIDYL-LYSINE N-ACETYLTRANSFERASE YJAB"/>
    <property type="match status" value="1"/>
</dbReference>